<dbReference type="InterPro" id="IPR007197">
    <property type="entry name" value="rSAM"/>
</dbReference>
<feature type="domain" description="Radical SAM core" evidence="5">
    <location>
        <begin position="76"/>
        <end position="282"/>
    </location>
</feature>
<dbReference type="PANTHER" id="PTHR11228">
    <property type="entry name" value="RADICAL SAM DOMAIN PROTEIN"/>
    <property type="match status" value="1"/>
</dbReference>
<sequence>MHDLIASPFLDGYLVLRPGRPSALKIPLKKYLELKHAAGAGEDCPAWLVEPVCRAWDLDLTGRSAAGTVLVRAPSPYSYGRASYEINKGCNFACEHCYLGLKEFQGLAWEDKVRLLHILRDAGVLWLQLTGGEPMIDKHFADAYGLAYELGMMTEILTNGSRLAHPRMLDLLTRLRPCKVTVSLYGATADSFDALTQRKGAFKLVEKGLCAAREAGIPLELALITTKHNAHEADQMRAMAQRYGARSMEYANISPTYFGTGETLAAQAPGYLNKGEIFKGCPAGHTFFHVDPLGMASICKVGRDQQIPLLTEGVQGLARLGGMADSLMLRTGGCSGCQLSGTCRVCRPLAKAYQEAKAPLTSYCQHTETRS</sequence>
<evidence type="ECO:0000259" key="5">
    <source>
        <dbReference type="PROSITE" id="PS51918"/>
    </source>
</evidence>
<dbReference type="PANTHER" id="PTHR11228:SF7">
    <property type="entry name" value="PQQA PEPTIDE CYCLASE"/>
    <property type="match status" value="1"/>
</dbReference>
<keyword evidence="4" id="KW-0411">Iron-sulfur</keyword>
<dbReference type="Gene3D" id="3.20.20.70">
    <property type="entry name" value="Aldolase class I"/>
    <property type="match status" value="1"/>
</dbReference>
<dbReference type="InterPro" id="IPR050377">
    <property type="entry name" value="Radical_SAM_PqqE_MftC-like"/>
</dbReference>
<name>A0A4U0SWJ7_9ACTN</name>
<accession>A0A4U0SWJ7</accession>
<dbReference type="CDD" id="cd01335">
    <property type="entry name" value="Radical_SAM"/>
    <property type="match status" value="1"/>
</dbReference>
<dbReference type="SFLD" id="SFLDG01067">
    <property type="entry name" value="SPASM/twitch_domain_containing"/>
    <property type="match status" value="1"/>
</dbReference>
<evidence type="ECO:0000256" key="2">
    <source>
        <dbReference type="ARBA" id="ARBA00022723"/>
    </source>
</evidence>
<dbReference type="GO" id="GO:0046872">
    <property type="term" value="F:metal ion binding"/>
    <property type="evidence" value="ECO:0007669"/>
    <property type="project" value="UniProtKB-KW"/>
</dbReference>
<dbReference type="InterPro" id="IPR058240">
    <property type="entry name" value="rSAM_sf"/>
</dbReference>
<evidence type="ECO:0000256" key="1">
    <source>
        <dbReference type="ARBA" id="ARBA00022691"/>
    </source>
</evidence>
<keyword evidence="7" id="KW-1185">Reference proteome</keyword>
<dbReference type="EMBL" id="SUMC01000002">
    <property type="protein sequence ID" value="TKA13091.1"/>
    <property type="molecule type" value="Genomic_DNA"/>
</dbReference>
<proteinExistence type="predicted"/>
<dbReference type="PROSITE" id="PS51918">
    <property type="entry name" value="RADICAL_SAM"/>
    <property type="match status" value="1"/>
</dbReference>
<gene>
    <name evidence="6" type="ORF">FCI23_03665</name>
</gene>
<dbReference type="InterPro" id="IPR013785">
    <property type="entry name" value="Aldolase_TIM"/>
</dbReference>
<keyword evidence="2" id="KW-0479">Metal-binding</keyword>
<dbReference type="RefSeq" id="WP_136721959.1">
    <property type="nucleotide sequence ID" value="NZ_SUMC01000002.1"/>
</dbReference>
<keyword evidence="3" id="KW-0408">Iron</keyword>
<evidence type="ECO:0000256" key="3">
    <source>
        <dbReference type="ARBA" id="ARBA00023004"/>
    </source>
</evidence>
<evidence type="ECO:0000256" key="4">
    <source>
        <dbReference type="ARBA" id="ARBA00023014"/>
    </source>
</evidence>
<dbReference type="GO" id="GO:0051536">
    <property type="term" value="F:iron-sulfur cluster binding"/>
    <property type="evidence" value="ECO:0007669"/>
    <property type="project" value="UniProtKB-KW"/>
</dbReference>
<protein>
    <submittedName>
        <fullName evidence="6">Radical SAM protein</fullName>
    </submittedName>
</protein>
<comment type="caution">
    <text evidence="6">The sequence shown here is derived from an EMBL/GenBank/DDBJ whole genome shotgun (WGS) entry which is preliminary data.</text>
</comment>
<reference evidence="6 7" key="1">
    <citation type="submission" date="2019-04" db="EMBL/GenBank/DDBJ databases">
        <title>Streptomyces oryziradicis sp. nov., a novel actinomycete isolated from rhizosphere soil of rice (Oryza sativa L.).</title>
        <authorList>
            <person name="Li C."/>
        </authorList>
    </citation>
    <scope>NUCLEOTIDE SEQUENCE [LARGE SCALE GENOMIC DNA]</scope>
    <source>
        <strain evidence="6 7">NEAU-C40</strain>
    </source>
</reference>
<dbReference type="Pfam" id="PF04055">
    <property type="entry name" value="Radical_SAM"/>
    <property type="match status" value="1"/>
</dbReference>
<dbReference type="GO" id="GO:0003824">
    <property type="term" value="F:catalytic activity"/>
    <property type="evidence" value="ECO:0007669"/>
    <property type="project" value="InterPro"/>
</dbReference>
<evidence type="ECO:0000313" key="6">
    <source>
        <dbReference type="EMBL" id="TKA13091.1"/>
    </source>
</evidence>
<dbReference type="Proteomes" id="UP000305778">
    <property type="component" value="Unassembled WGS sequence"/>
</dbReference>
<keyword evidence="1" id="KW-0949">S-adenosyl-L-methionine</keyword>
<dbReference type="SUPFAM" id="SSF102114">
    <property type="entry name" value="Radical SAM enzymes"/>
    <property type="match status" value="1"/>
</dbReference>
<dbReference type="SFLD" id="SFLDS00029">
    <property type="entry name" value="Radical_SAM"/>
    <property type="match status" value="1"/>
</dbReference>
<dbReference type="OrthoDB" id="9782387at2"/>
<organism evidence="6 7">
    <name type="scientific">Actinacidiphila oryziradicis</name>
    <dbReference type="NCBI Taxonomy" id="2571141"/>
    <lineage>
        <taxon>Bacteria</taxon>
        <taxon>Bacillati</taxon>
        <taxon>Actinomycetota</taxon>
        <taxon>Actinomycetes</taxon>
        <taxon>Kitasatosporales</taxon>
        <taxon>Streptomycetaceae</taxon>
        <taxon>Actinacidiphila</taxon>
    </lineage>
</organism>
<dbReference type="AlphaFoldDB" id="A0A4U0SWJ7"/>
<evidence type="ECO:0000313" key="7">
    <source>
        <dbReference type="Proteomes" id="UP000305778"/>
    </source>
</evidence>